<evidence type="ECO:0000313" key="2">
    <source>
        <dbReference type="Proteomes" id="UP001054945"/>
    </source>
</evidence>
<sequence length="83" mass="8873">MSEPGFRTDPVFIANINLPGFRVFQGCGLGQIGFITNFSSPDCLLAVGDFGKRAVAHGNAHSIKMNDQLMAMAEDNARDNSGL</sequence>
<accession>A0AAV4XS47</accession>
<organism evidence="1 2">
    <name type="scientific">Caerostris extrusa</name>
    <name type="common">Bark spider</name>
    <name type="synonym">Caerostris bankana</name>
    <dbReference type="NCBI Taxonomy" id="172846"/>
    <lineage>
        <taxon>Eukaryota</taxon>
        <taxon>Metazoa</taxon>
        <taxon>Ecdysozoa</taxon>
        <taxon>Arthropoda</taxon>
        <taxon>Chelicerata</taxon>
        <taxon>Arachnida</taxon>
        <taxon>Araneae</taxon>
        <taxon>Araneomorphae</taxon>
        <taxon>Entelegynae</taxon>
        <taxon>Araneoidea</taxon>
        <taxon>Araneidae</taxon>
        <taxon>Caerostris</taxon>
    </lineage>
</organism>
<comment type="caution">
    <text evidence="1">The sequence shown here is derived from an EMBL/GenBank/DDBJ whole genome shotgun (WGS) entry which is preliminary data.</text>
</comment>
<dbReference type="EMBL" id="BPLR01018243">
    <property type="protein sequence ID" value="GIY98002.1"/>
    <property type="molecule type" value="Genomic_DNA"/>
</dbReference>
<dbReference type="AlphaFoldDB" id="A0AAV4XS47"/>
<reference evidence="1 2" key="1">
    <citation type="submission" date="2021-06" db="EMBL/GenBank/DDBJ databases">
        <title>Caerostris extrusa draft genome.</title>
        <authorList>
            <person name="Kono N."/>
            <person name="Arakawa K."/>
        </authorList>
    </citation>
    <scope>NUCLEOTIDE SEQUENCE [LARGE SCALE GENOMIC DNA]</scope>
</reference>
<protein>
    <submittedName>
        <fullName evidence="1">Uncharacterized protein</fullName>
    </submittedName>
</protein>
<dbReference type="Proteomes" id="UP001054945">
    <property type="component" value="Unassembled WGS sequence"/>
</dbReference>
<evidence type="ECO:0000313" key="1">
    <source>
        <dbReference type="EMBL" id="GIY98002.1"/>
    </source>
</evidence>
<keyword evidence="2" id="KW-1185">Reference proteome</keyword>
<name>A0AAV4XS47_CAEEX</name>
<proteinExistence type="predicted"/>
<gene>
    <name evidence="1" type="ORF">CEXT_165121</name>
</gene>